<keyword evidence="6" id="KW-0130">Cell adhesion</keyword>
<comment type="caution">
    <text evidence="9">Lacks conserved residue(s) required for the propagation of feature annotation.</text>
</comment>
<dbReference type="Gene3D" id="4.10.1080.10">
    <property type="entry name" value="TSP type-3 repeat"/>
    <property type="match status" value="3"/>
</dbReference>
<feature type="disulfide bond" evidence="9">
    <location>
        <begin position="1367"/>
        <end position="1384"/>
    </location>
</feature>
<feature type="compositionally biased region" description="Acidic residues" evidence="11">
    <location>
        <begin position="1714"/>
        <end position="1729"/>
    </location>
</feature>
<reference evidence="14" key="1">
    <citation type="journal article" date="2023" name="Mol. Biol. Evol.">
        <title>Third-Generation Sequencing Reveals the Adaptive Role of the Epigenome in Three Deep-Sea Polychaetes.</title>
        <authorList>
            <person name="Perez M."/>
            <person name="Aroh O."/>
            <person name="Sun Y."/>
            <person name="Lan Y."/>
            <person name="Juniper S.K."/>
            <person name="Young C.R."/>
            <person name="Angers B."/>
            <person name="Qian P.Y."/>
        </authorList>
    </citation>
    <scope>NUCLEOTIDE SEQUENCE</scope>
    <source>
        <strain evidence="14">R07B-5</strain>
    </source>
</reference>
<dbReference type="SMART" id="SM00181">
    <property type="entry name" value="EGF"/>
    <property type="match status" value="24"/>
</dbReference>
<dbReference type="InterPro" id="IPR028974">
    <property type="entry name" value="TSP_type-3_rpt"/>
</dbReference>
<dbReference type="InterPro" id="IPR017897">
    <property type="entry name" value="Thrombospondin_3_rpt"/>
</dbReference>
<dbReference type="SUPFAM" id="SSF49899">
    <property type="entry name" value="Concanavalin A-like lectins/glucanases"/>
    <property type="match status" value="1"/>
</dbReference>
<evidence type="ECO:0000256" key="6">
    <source>
        <dbReference type="ARBA" id="ARBA00022889"/>
    </source>
</evidence>
<keyword evidence="5 10" id="KW-0106">Calcium</keyword>
<organism evidence="14 15">
    <name type="scientific">Ridgeia piscesae</name>
    <name type="common">Tubeworm</name>
    <dbReference type="NCBI Taxonomy" id="27915"/>
    <lineage>
        <taxon>Eukaryota</taxon>
        <taxon>Metazoa</taxon>
        <taxon>Spiralia</taxon>
        <taxon>Lophotrochozoa</taxon>
        <taxon>Annelida</taxon>
        <taxon>Polychaeta</taxon>
        <taxon>Sedentaria</taxon>
        <taxon>Canalipalpata</taxon>
        <taxon>Sabellida</taxon>
        <taxon>Siboglinidae</taxon>
        <taxon>Ridgeia</taxon>
    </lineage>
</organism>
<accession>A0AAD9NSK1</accession>
<dbReference type="InterPro" id="IPR003367">
    <property type="entry name" value="Thrombospondin_3-like_rpt"/>
</dbReference>
<protein>
    <recommendedName>
        <fullName evidence="16">Cartilage oligomeric matrix protein</fullName>
    </recommendedName>
</protein>
<feature type="region of interest" description="Disordered" evidence="11">
    <location>
        <begin position="1700"/>
        <end position="1748"/>
    </location>
</feature>
<comment type="caution">
    <text evidence="14">The sequence shown here is derived from an EMBL/GenBank/DDBJ whole genome shotgun (WGS) entry which is preliminary data.</text>
</comment>
<evidence type="ECO:0000256" key="8">
    <source>
        <dbReference type="ARBA" id="ARBA00023180"/>
    </source>
</evidence>
<keyword evidence="2 9" id="KW-0245">EGF-like domain</keyword>
<keyword evidence="7 9" id="KW-1015">Disulfide bond</keyword>
<sequence>MESYVVVSGAAVLTRWRRQDDSLTIGGAVTISSAKTHTLLRIIDANRKIVVRLAVEPRNDKVSLRVNRGRGDVEMHSSRLQMSPSSAVFLVIRGTAHWTDVMVVSCQGDQQDTRGRPSTTQTMTTSTSLKELLTSESVLILHNSLEIFDNGFTDVASKVNDSSCSGLTSDSLEQLRLIHGIQRDQQQEKSNYNTKIAGNTEAASMSREMVSVMKDFVKVIKDLQKDIGGQTRETRALRQALEECEMCRPAGIQRTQTTSPCQPNPCFRGVLCTVTTSTEYKCGPCPPGYTGDGARCTRRVTCDERPCFEGVQCQNVASGYRCGPCPPRYTGDGTRHGCRLVRPDCSTRPCYPGVRCVDTVTGYRCGACPAGYTGDGTRNGCRRLPDKMTCSDHPCFPGTYCRDTVSGFRCGACPAGYTGDGTREGCQPLPRCHDGLCAASCVDTETGPQCGPCPPGLTGDGTREGCHPIQCTDNPCFPGVECVDLTRRYQCGSCPPGYTGDGSRDGCRPMNGIPDDSRKKGCRLLSCADNPCFPGEKCTDTPAGVQCGPCPPGFATNSSQEDCLPTDPKRSHPDGDNLPEVGSRRRGCDDNPCFPGVECRDTVEGVRCGACPPGYTGDGTREGCRRSQCQDTPCYPGVPCRDTPSGPSCGPCPPGMTGDGSRRGCRRTTCADVTCFPGVQCELTPSGPKCGPCPQGMTGDGTADGCRRLACRDVPCFDGVKCADTERGVECGSCPPGYTGSGRRRDCFKLPPPRLYCNDKPCFPGVFCTDTNTGVECGPCPPGYTGDGTRSNCHRMTCADHPCHPGISCVDTPSGAQCGPCPQGMTGSGYRGDCRVIVKVLTCADRPCHPGVACRDSDLGARCGPCPAGYTGDGRRGGCKRLFPGSHTNRLPTAGRPEDNQLPSRVYCNDKPCYPGVFCTDTSTGYQCGPCPPGYTGNGTIGGCRRLRCRDRPCYPGVPCFETSSGPICGPCPTGLTGNGTRTGCEPIVSRARRLRCSDGPCFEGVACRDTAVGFDCGPCPDGYKGDGTARGCRRILVPRSVDAVKRLARPRSCKDRPCFRGVRCTPIRNGFKCGPCPKGYVGDGTRRGCRRRGCRDVPCYRTVPCMDTTTGPVCGACPRGLTGDGTRRGCHVIRCADAPCFKGSQCEDTPTGFRCGPCPRGYTGDGTRDGCRPIRCSDEPCFNGVACRDGPRGFRCGACPQGYVGDGTKEGCRRVTRDCSTMPCFQDVVCKDTEHGFECGACPAGYTGDGISCVDINEPLPLPLPVPLPLPLNLAPGYQCTDCPVGYKSPPVRGIGLEQAMSNKQVCRKVNVCDDGNNGGCVPNSVCSTNKDGSARCGNCLPGYFGNQTAGCERPLTRCDDGETVCDGNAKCIRRRGYDGYICVCKVGWAGNGRVCGRDTDLDGYPDDDITGGFSALSKRQSKKPRKKPTDISGQPKKARPVKDRRPEQTGNVTSQVEPSGRRMRPKFGKTGKDGRKPRRRTEEDDREREENKVDEEEDEEEEEEEEEHEFTDEELARFLCTDPRCFKDNCPLVPNSGQEDADGDGIGDACDPDADNDGIVNSPDNCPLVANVDQLDTDSSGRQSADNHGDACDNCPTNPNPDQTDTDRDGRGDVCDPDADNDGILNENDNCPLVPNVDQVDSDKDGVGDACDNCPHHKNKLQNDTDQDLVGDACDTNRDRDADGIQDNLDNCPDVANANQLDTDKDGTGDACDGDDDGDGIPDEDDNCSLIPNVDQTDTDGNGRGDVCETDFDGDGQPDTIDVCPDNGVIKRTDFTAYQTVILDPEGESQIDPNWVILNDGAEIVQTINSDPGLAIGYTQFSGVDFSGTFFVNSDTDDDYAGFVFSYQDSGSFYVVMWKKSAQTYWQSTPFRAAAEPSIQLKAVKSTTGPGEFLRNALWHTGDTPNQVRLLWKDQRNVGWKERKAYRWELIHRPDSGLIRVFFFEDTELVADSGSIYDKTLRGGRMGVFCFSQEGVIWSDLVYRCNEAIPPGIGK</sequence>
<feature type="region of interest" description="Disordered" evidence="11">
    <location>
        <begin position="561"/>
        <end position="583"/>
    </location>
</feature>
<comment type="similarity">
    <text evidence="1">Belongs to the thrombospondin family.</text>
</comment>
<feature type="domain" description="TSP C-terminal" evidence="13">
    <location>
        <begin position="1778"/>
        <end position="1992"/>
    </location>
</feature>
<dbReference type="InterPro" id="IPR013320">
    <property type="entry name" value="ConA-like_dom_sf"/>
</dbReference>
<feature type="domain" description="EGF-like" evidence="12">
    <location>
        <begin position="1356"/>
        <end position="1398"/>
    </location>
</feature>
<dbReference type="Pfam" id="PF05735">
    <property type="entry name" value="TSP_C"/>
    <property type="match status" value="1"/>
</dbReference>
<dbReference type="Gene3D" id="1.20.5.10">
    <property type="match status" value="1"/>
</dbReference>
<dbReference type="SUPFAM" id="SSF57184">
    <property type="entry name" value="Growth factor receptor domain"/>
    <property type="match status" value="4"/>
</dbReference>
<dbReference type="SUPFAM" id="SSF57196">
    <property type="entry name" value="EGF/Laminin"/>
    <property type="match status" value="1"/>
</dbReference>
<keyword evidence="15" id="KW-1185">Reference proteome</keyword>
<dbReference type="SUPFAM" id="SSF103647">
    <property type="entry name" value="TSP type-3 repeat"/>
    <property type="match status" value="3"/>
</dbReference>
<feature type="repeat" description="TSP type-3" evidence="10">
    <location>
        <begin position="1606"/>
        <end position="1641"/>
    </location>
</feature>
<feature type="repeat" description="TSP type-3" evidence="10">
    <location>
        <begin position="1703"/>
        <end position="1738"/>
    </location>
</feature>
<feature type="domain" description="EGF-like" evidence="12">
    <location>
        <begin position="386"/>
        <end position="427"/>
    </location>
</feature>
<dbReference type="FunFam" id="4.10.1080.10:FF:000001">
    <property type="entry name" value="Thrombospondin 3"/>
    <property type="match status" value="1"/>
</dbReference>
<dbReference type="InterPro" id="IPR024665">
    <property type="entry name" value="TSP/COMP_CC"/>
</dbReference>
<keyword evidence="4" id="KW-0677">Repeat</keyword>
<feature type="compositionally biased region" description="Acidic residues" evidence="11">
    <location>
        <begin position="1494"/>
        <end position="1515"/>
    </location>
</feature>
<evidence type="ECO:0000256" key="3">
    <source>
        <dbReference type="ARBA" id="ARBA00022729"/>
    </source>
</evidence>
<dbReference type="Pfam" id="PF11598">
    <property type="entry name" value="COMP"/>
    <property type="match status" value="1"/>
</dbReference>
<evidence type="ECO:0000259" key="12">
    <source>
        <dbReference type="PROSITE" id="PS50026"/>
    </source>
</evidence>
<evidence type="ECO:0000256" key="7">
    <source>
        <dbReference type="ARBA" id="ARBA00023157"/>
    </source>
</evidence>
<dbReference type="PANTHER" id="PTHR10199">
    <property type="entry name" value="THROMBOSPONDIN"/>
    <property type="match status" value="1"/>
</dbReference>
<dbReference type="Pfam" id="PF02412">
    <property type="entry name" value="TSP_3"/>
    <property type="match status" value="6"/>
</dbReference>
<dbReference type="InterPro" id="IPR009030">
    <property type="entry name" value="Growth_fac_rcpt_cys_sf"/>
</dbReference>
<dbReference type="InterPro" id="IPR001881">
    <property type="entry name" value="EGF-like_Ca-bd_dom"/>
</dbReference>
<dbReference type="EMBL" id="JAODUO010000508">
    <property type="protein sequence ID" value="KAK2179168.1"/>
    <property type="molecule type" value="Genomic_DNA"/>
</dbReference>
<evidence type="ECO:0000256" key="4">
    <source>
        <dbReference type="ARBA" id="ARBA00022737"/>
    </source>
</evidence>
<dbReference type="GO" id="GO:0005509">
    <property type="term" value="F:calcium ion binding"/>
    <property type="evidence" value="ECO:0007669"/>
    <property type="project" value="UniProtKB-UniRule"/>
</dbReference>
<feature type="compositionally biased region" description="Acidic residues" evidence="11">
    <location>
        <begin position="1541"/>
        <end position="1558"/>
    </location>
</feature>
<feature type="compositionally biased region" description="Polar residues" evidence="11">
    <location>
        <begin position="1450"/>
        <end position="1459"/>
    </location>
</feature>
<keyword evidence="8" id="KW-0325">Glycoprotein</keyword>
<dbReference type="PROSITE" id="PS51236">
    <property type="entry name" value="TSP_CTER"/>
    <property type="match status" value="1"/>
</dbReference>
<dbReference type="FunFam" id="2.60.120.200:FF:000002">
    <property type="entry name" value="Thrombospondin 3"/>
    <property type="match status" value="1"/>
</dbReference>
<gene>
    <name evidence="14" type="ORF">NP493_505g01035</name>
</gene>
<feature type="region of interest" description="Disordered" evidence="11">
    <location>
        <begin position="1405"/>
        <end position="1515"/>
    </location>
</feature>
<dbReference type="PANTHER" id="PTHR10199:SF100">
    <property type="entry name" value="THROMBOSPONDIN, ISOFORM A"/>
    <property type="match status" value="1"/>
</dbReference>
<keyword evidence="3" id="KW-0732">Signal</keyword>
<feature type="domain" description="EGF-like" evidence="12">
    <location>
        <begin position="257"/>
        <end position="297"/>
    </location>
</feature>
<evidence type="ECO:0000256" key="11">
    <source>
        <dbReference type="SAM" id="MobiDB-lite"/>
    </source>
</evidence>
<dbReference type="SMART" id="SM00179">
    <property type="entry name" value="EGF_CA"/>
    <property type="match status" value="15"/>
</dbReference>
<dbReference type="PROSITE" id="PS50026">
    <property type="entry name" value="EGF_3"/>
    <property type="match status" value="3"/>
</dbReference>
<dbReference type="InterPro" id="IPR000742">
    <property type="entry name" value="EGF"/>
</dbReference>
<evidence type="ECO:0008006" key="16">
    <source>
        <dbReference type="Google" id="ProtNLM"/>
    </source>
</evidence>
<dbReference type="PROSITE" id="PS01186">
    <property type="entry name" value="EGF_2"/>
    <property type="match status" value="1"/>
</dbReference>
<dbReference type="Gene3D" id="2.10.25.10">
    <property type="entry name" value="Laminin"/>
    <property type="match status" value="19"/>
</dbReference>
<feature type="repeat" description="TSP type-3" evidence="10">
    <location>
        <begin position="1541"/>
        <end position="1576"/>
    </location>
</feature>
<dbReference type="InterPro" id="IPR008859">
    <property type="entry name" value="Thrombospondin_C"/>
</dbReference>
<evidence type="ECO:0000256" key="2">
    <source>
        <dbReference type="ARBA" id="ARBA00022536"/>
    </source>
</evidence>
<feature type="compositionally biased region" description="Basic and acidic residues" evidence="11">
    <location>
        <begin position="1472"/>
        <end position="1493"/>
    </location>
</feature>
<dbReference type="Proteomes" id="UP001209878">
    <property type="component" value="Unassembled WGS sequence"/>
</dbReference>
<dbReference type="GO" id="GO:0005576">
    <property type="term" value="C:extracellular region"/>
    <property type="evidence" value="ECO:0007669"/>
    <property type="project" value="InterPro"/>
</dbReference>
<proteinExistence type="inferred from homology"/>
<feature type="region of interest" description="Disordered" evidence="11">
    <location>
        <begin position="1538"/>
        <end position="1637"/>
    </location>
</feature>
<name>A0AAD9NSK1_RIDPI</name>
<evidence type="ECO:0000256" key="10">
    <source>
        <dbReference type="PROSITE-ProRule" id="PRU00634"/>
    </source>
</evidence>
<dbReference type="Gene3D" id="2.60.120.200">
    <property type="match status" value="1"/>
</dbReference>
<evidence type="ECO:0000259" key="13">
    <source>
        <dbReference type="PROSITE" id="PS51236"/>
    </source>
</evidence>
<evidence type="ECO:0000256" key="5">
    <source>
        <dbReference type="ARBA" id="ARBA00022837"/>
    </source>
</evidence>
<evidence type="ECO:0000313" key="14">
    <source>
        <dbReference type="EMBL" id="KAK2179168.1"/>
    </source>
</evidence>
<feature type="compositionally biased region" description="Basic and acidic residues" evidence="11">
    <location>
        <begin position="1607"/>
        <end position="1616"/>
    </location>
</feature>
<dbReference type="GO" id="GO:0007155">
    <property type="term" value="P:cell adhesion"/>
    <property type="evidence" value="ECO:0007669"/>
    <property type="project" value="UniProtKB-KW"/>
</dbReference>
<evidence type="ECO:0000313" key="15">
    <source>
        <dbReference type="Proteomes" id="UP001209878"/>
    </source>
</evidence>
<dbReference type="PROSITE" id="PS51234">
    <property type="entry name" value="TSP3"/>
    <property type="match status" value="3"/>
</dbReference>
<evidence type="ECO:0000256" key="1">
    <source>
        <dbReference type="ARBA" id="ARBA00009456"/>
    </source>
</evidence>
<dbReference type="FunFam" id="4.10.1080.10:FF:000002">
    <property type="entry name" value="Thrombospondin 3"/>
    <property type="match status" value="1"/>
</dbReference>
<evidence type="ECO:0000256" key="9">
    <source>
        <dbReference type="PROSITE-ProRule" id="PRU00076"/>
    </source>
</evidence>
<dbReference type="FunFam" id="2.10.25.10:FF:000027">
    <property type="entry name" value="Thrombospondin 3"/>
    <property type="match status" value="1"/>
</dbReference>